<evidence type="ECO:0000313" key="1">
    <source>
        <dbReference type="EMBL" id="RAQ97478.1"/>
    </source>
</evidence>
<reference evidence="1 2" key="1">
    <citation type="submission" date="2016-08" db="EMBL/GenBank/DDBJ databases">
        <title>Analysis of Carbohydrate Active Enzymes in Thermogemmatispora T81 Reveals Carbohydrate Degradation Ability.</title>
        <authorList>
            <person name="Tomazini A."/>
            <person name="Lal S."/>
            <person name="Stott M."/>
            <person name="Henrissat B."/>
            <person name="Polikarpov I."/>
            <person name="Sparling R."/>
            <person name="Levin D.B."/>
        </authorList>
    </citation>
    <scope>NUCLEOTIDE SEQUENCE [LARGE SCALE GENOMIC DNA]</scope>
    <source>
        <strain evidence="1 2">T81</strain>
    </source>
</reference>
<name>A0A328VHP9_9CHLR</name>
<gene>
    <name evidence="1" type="ORF">A4R35_18210</name>
</gene>
<dbReference type="AlphaFoldDB" id="A0A328VHP9"/>
<comment type="caution">
    <text evidence="1">The sequence shown here is derived from an EMBL/GenBank/DDBJ whole genome shotgun (WGS) entry which is preliminary data.</text>
</comment>
<protein>
    <submittedName>
        <fullName evidence="1">Uncharacterized protein</fullName>
    </submittedName>
</protein>
<accession>A0A328VHP9</accession>
<sequence>MCWDGRRGAEVRWPCLSWTGLELVEVAAGSACAQPARFSLSRLSARLPGAWPERRAVALSPRLQADCWQAH</sequence>
<organism evidence="1 2">
    <name type="scientific">Thermogemmatispora tikiterensis</name>
    <dbReference type="NCBI Taxonomy" id="1825093"/>
    <lineage>
        <taxon>Bacteria</taxon>
        <taxon>Bacillati</taxon>
        <taxon>Chloroflexota</taxon>
        <taxon>Ktedonobacteria</taxon>
        <taxon>Thermogemmatisporales</taxon>
        <taxon>Thermogemmatisporaceae</taxon>
        <taxon>Thermogemmatispora</taxon>
    </lineage>
</organism>
<dbReference type="Proteomes" id="UP000248706">
    <property type="component" value="Unassembled WGS sequence"/>
</dbReference>
<dbReference type="EMBL" id="MCIF01000002">
    <property type="protein sequence ID" value="RAQ97478.1"/>
    <property type="molecule type" value="Genomic_DNA"/>
</dbReference>
<keyword evidence="2" id="KW-1185">Reference proteome</keyword>
<proteinExistence type="predicted"/>
<evidence type="ECO:0000313" key="2">
    <source>
        <dbReference type="Proteomes" id="UP000248706"/>
    </source>
</evidence>